<gene>
    <name evidence="9" type="ORF">FHR84_000666</name>
</gene>
<evidence type="ECO:0000313" key="9">
    <source>
        <dbReference type="EMBL" id="NYH77352.1"/>
    </source>
</evidence>
<feature type="transmembrane region" description="Helical" evidence="7">
    <location>
        <begin position="177"/>
        <end position="194"/>
    </location>
</feature>
<evidence type="ECO:0000256" key="3">
    <source>
        <dbReference type="ARBA" id="ARBA00022692"/>
    </source>
</evidence>
<feature type="region of interest" description="Disordered" evidence="6">
    <location>
        <begin position="202"/>
        <end position="222"/>
    </location>
</feature>
<keyword evidence="4 7" id="KW-1133">Transmembrane helix</keyword>
<evidence type="ECO:0000256" key="1">
    <source>
        <dbReference type="ARBA" id="ARBA00004651"/>
    </source>
</evidence>
<feature type="transmembrane region" description="Helical" evidence="7">
    <location>
        <begin position="59"/>
        <end position="78"/>
    </location>
</feature>
<dbReference type="Gene3D" id="1.20.1250.20">
    <property type="entry name" value="MFS general substrate transporter like domains"/>
    <property type="match status" value="1"/>
</dbReference>
<dbReference type="Pfam" id="PF06779">
    <property type="entry name" value="MFS_4"/>
    <property type="match status" value="1"/>
</dbReference>
<feature type="transmembrane region" description="Helical" evidence="7">
    <location>
        <begin position="348"/>
        <end position="368"/>
    </location>
</feature>
<evidence type="ECO:0000256" key="2">
    <source>
        <dbReference type="ARBA" id="ARBA00022475"/>
    </source>
</evidence>
<feature type="transmembrane region" description="Helical" evidence="7">
    <location>
        <begin position="21"/>
        <end position="39"/>
    </location>
</feature>
<reference evidence="9 10" key="1">
    <citation type="submission" date="2020-07" db="EMBL/GenBank/DDBJ databases">
        <title>Genomic Encyclopedia of Type Strains, Phase III (KMG-III): the genomes of soil and plant-associated and newly described type strains.</title>
        <authorList>
            <person name="Whitman W."/>
        </authorList>
    </citation>
    <scope>NUCLEOTIDE SEQUENCE [LARGE SCALE GENOMIC DNA]</scope>
    <source>
        <strain evidence="9 10">CECT 8576</strain>
    </source>
</reference>
<keyword evidence="10" id="KW-1185">Reference proteome</keyword>
<dbReference type="PANTHER" id="PTHR43124">
    <property type="entry name" value="PURINE EFFLUX PUMP PBUE"/>
    <property type="match status" value="1"/>
</dbReference>
<feature type="compositionally biased region" description="Low complexity" evidence="6">
    <location>
        <begin position="407"/>
        <end position="419"/>
    </location>
</feature>
<feature type="transmembrane region" description="Helical" evidence="7">
    <location>
        <begin position="291"/>
        <end position="310"/>
    </location>
</feature>
<feature type="transmembrane region" description="Helical" evidence="7">
    <location>
        <begin position="316"/>
        <end position="336"/>
    </location>
</feature>
<feature type="compositionally biased region" description="Basic and acidic residues" evidence="6">
    <location>
        <begin position="203"/>
        <end position="215"/>
    </location>
</feature>
<feature type="domain" description="Major facilitator superfamily (MFS) profile" evidence="8">
    <location>
        <begin position="21"/>
        <end position="403"/>
    </location>
</feature>
<evidence type="ECO:0000256" key="5">
    <source>
        <dbReference type="ARBA" id="ARBA00023136"/>
    </source>
</evidence>
<dbReference type="AlphaFoldDB" id="A0A852YUE1"/>
<evidence type="ECO:0000259" key="8">
    <source>
        <dbReference type="PROSITE" id="PS50850"/>
    </source>
</evidence>
<comment type="caution">
    <text evidence="9">The sequence shown here is derived from an EMBL/GenBank/DDBJ whole genome shotgun (WGS) entry which is preliminary data.</text>
</comment>
<dbReference type="GO" id="GO:0022857">
    <property type="term" value="F:transmembrane transporter activity"/>
    <property type="evidence" value="ECO:0007669"/>
    <property type="project" value="InterPro"/>
</dbReference>
<name>A0A852YUE1_9ACTN</name>
<evidence type="ECO:0000313" key="10">
    <source>
        <dbReference type="Proteomes" id="UP000548304"/>
    </source>
</evidence>
<feature type="transmembrane region" description="Helical" evidence="7">
    <location>
        <begin position="152"/>
        <end position="171"/>
    </location>
</feature>
<dbReference type="GO" id="GO:0005886">
    <property type="term" value="C:plasma membrane"/>
    <property type="evidence" value="ECO:0007669"/>
    <property type="project" value="UniProtKB-SubCell"/>
</dbReference>
<dbReference type="SUPFAM" id="SSF103473">
    <property type="entry name" value="MFS general substrate transporter"/>
    <property type="match status" value="1"/>
</dbReference>
<dbReference type="InterPro" id="IPR020846">
    <property type="entry name" value="MFS_dom"/>
</dbReference>
<organism evidence="9 10">
    <name type="scientific">Actinopolyspora biskrensis</name>
    <dbReference type="NCBI Taxonomy" id="1470178"/>
    <lineage>
        <taxon>Bacteria</taxon>
        <taxon>Bacillati</taxon>
        <taxon>Actinomycetota</taxon>
        <taxon>Actinomycetes</taxon>
        <taxon>Actinopolysporales</taxon>
        <taxon>Actinopolysporaceae</taxon>
        <taxon>Actinopolyspora</taxon>
    </lineage>
</organism>
<dbReference type="PROSITE" id="PS50850">
    <property type="entry name" value="MFS"/>
    <property type="match status" value="1"/>
</dbReference>
<accession>A0A852YUE1</accession>
<dbReference type="InterPro" id="IPR036259">
    <property type="entry name" value="MFS_trans_sf"/>
</dbReference>
<dbReference type="RefSeq" id="WP_179533899.1">
    <property type="nucleotide sequence ID" value="NZ_JACBYW010000001.1"/>
</dbReference>
<protein>
    <submittedName>
        <fullName evidence="9">Putative MFS family arabinose efflux permease</fullName>
    </submittedName>
</protein>
<comment type="subcellular location">
    <subcellularLocation>
        <location evidence="1">Cell membrane</location>
        <topology evidence="1">Multi-pass membrane protein</topology>
    </subcellularLocation>
</comment>
<keyword evidence="2" id="KW-1003">Cell membrane</keyword>
<feature type="transmembrane region" description="Helical" evidence="7">
    <location>
        <begin position="230"/>
        <end position="248"/>
    </location>
</feature>
<evidence type="ECO:0000256" key="4">
    <source>
        <dbReference type="ARBA" id="ARBA00022989"/>
    </source>
</evidence>
<dbReference type="PANTHER" id="PTHR43124:SF3">
    <property type="entry name" value="CHLORAMPHENICOL EFFLUX PUMP RV0191"/>
    <property type="match status" value="1"/>
</dbReference>
<dbReference type="EMBL" id="JACBYW010000001">
    <property type="protein sequence ID" value="NYH77352.1"/>
    <property type="molecule type" value="Genomic_DNA"/>
</dbReference>
<keyword evidence="5 7" id="KW-0472">Membrane</keyword>
<dbReference type="InterPro" id="IPR010645">
    <property type="entry name" value="MFS_4"/>
</dbReference>
<feature type="transmembrane region" description="Helical" evidence="7">
    <location>
        <begin position="260"/>
        <end position="279"/>
    </location>
</feature>
<evidence type="ECO:0000256" key="6">
    <source>
        <dbReference type="SAM" id="MobiDB-lite"/>
    </source>
</evidence>
<dbReference type="InterPro" id="IPR050189">
    <property type="entry name" value="MFS_Efflux_Transporters"/>
</dbReference>
<proteinExistence type="predicted"/>
<evidence type="ECO:0000256" key="7">
    <source>
        <dbReference type="SAM" id="Phobius"/>
    </source>
</evidence>
<dbReference type="Proteomes" id="UP000548304">
    <property type="component" value="Unassembled WGS sequence"/>
</dbReference>
<sequence>MPNHRRGRSIGERTGGSPVHTAGLAAAGLSLIAVCYGLARFAYGLFVPVLSAEFSLDSATAGAIASGSYGGYCVAIVLATVTTPRCGPRVVAVAAGATATLGTGLIAAAPHAGVLAAGVVLAGSSTGLASPPLADAVARWVAADRAGRIQTVVNAGTGLGVMVSGPVALLFGNSWRLAWAAFALAAAVITVWTARTIPVHRVHSGDDDSAPDRTTTRSPSSWLPPGAPRLLIAAGVMGMASSAVWTFGREIAVLHGAGPLTSTLMWIGLGAAGLLGALTGDLTTRTGLGRAWIAAMLTLAAATAGLALAAGSSPSIFVAAALFGVVYIVLTGLLLLWGTHVYPTAPSFGVGAAFLLIAAGQALGSPLVGLLSDINSPTSAFLAAAAAAVLGTALRPHGSRSSASANPTSPDVPVPSTVPEVDRDHHGPSRTRRCG</sequence>
<keyword evidence="3 7" id="KW-0812">Transmembrane</keyword>
<feature type="region of interest" description="Disordered" evidence="6">
    <location>
        <begin position="399"/>
        <end position="435"/>
    </location>
</feature>